<dbReference type="InterPro" id="IPR006464">
    <property type="entry name" value="AcTrfase_RimI/Ard1"/>
</dbReference>
<dbReference type="PANTHER" id="PTHR43420">
    <property type="entry name" value="ACETYLTRANSFERASE"/>
    <property type="match status" value="1"/>
</dbReference>
<comment type="similarity">
    <text evidence="1 5">Belongs to the acetyltransferase family. RimI subfamily.</text>
</comment>
<evidence type="ECO:0000256" key="1">
    <source>
        <dbReference type="ARBA" id="ARBA00005395"/>
    </source>
</evidence>
<protein>
    <recommendedName>
        <fullName evidence="5">[Ribosomal protein bS18]-alanine N-acetyltransferase</fullName>
        <ecNumber evidence="5">2.3.1.266</ecNumber>
    </recommendedName>
</protein>
<evidence type="ECO:0000256" key="5">
    <source>
        <dbReference type="RuleBase" id="RU363094"/>
    </source>
</evidence>
<name>A0A062U258_9PROT</name>
<dbReference type="SUPFAM" id="SSF55729">
    <property type="entry name" value="Acyl-CoA N-acyltransferases (Nat)"/>
    <property type="match status" value="1"/>
</dbReference>
<dbReference type="EMBL" id="AWFB01000006">
    <property type="protein sequence ID" value="RAN35160.1"/>
    <property type="molecule type" value="Genomic_DNA"/>
</dbReference>
<comment type="catalytic activity">
    <reaction evidence="5">
        <text>N-terminal L-alanyl-[ribosomal protein bS18] + acetyl-CoA = N-terminal N(alpha)-acetyl-L-alanyl-[ribosomal protein bS18] + CoA + H(+)</text>
        <dbReference type="Rhea" id="RHEA:43756"/>
        <dbReference type="Rhea" id="RHEA-COMP:10676"/>
        <dbReference type="Rhea" id="RHEA-COMP:10677"/>
        <dbReference type="ChEBI" id="CHEBI:15378"/>
        <dbReference type="ChEBI" id="CHEBI:57287"/>
        <dbReference type="ChEBI" id="CHEBI:57288"/>
        <dbReference type="ChEBI" id="CHEBI:64718"/>
        <dbReference type="ChEBI" id="CHEBI:83683"/>
        <dbReference type="EC" id="2.3.1.266"/>
    </reaction>
</comment>
<gene>
    <name evidence="6" type="ORF">HY3_08810</name>
</gene>
<dbReference type="STRING" id="1280941.HY2_08205"/>
<dbReference type="CDD" id="cd04301">
    <property type="entry name" value="NAT_SF"/>
    <property type="match status" value="1"/>
</dbReference>
<dbReference type="InterPro" id="IPR016181">
    <property type="entry name" value="Acyl_CoA_acyltransferase"/>
</dbReference>
<dbReference type="RefSeq" id="WP_051594638.1">
    <property type="nucleotide sequence ID" value="NZ_AWFA01000005.1"/>
</dbReference>
<proteinExistence type="inferred from homology"/>
<dbReference type="EC" id="2.3.1.266" evidence="5"/>
<evidence type="ECO:0000313" key="7">
    <source>
        <dbReference type="Proteomes" id="UP000249123"/>
    </source>
</evidence>
<keyword evidence="7" id="KW-1185">Reference proteome</keyword>
<dbReference type="GO" id="GO:0008999">
    <property type="term" value="F:protein-N-terminal-alanine acetyltransferase activity"/>
    <property type="evidence" value="ECO:0007669"/>
    <property type="project" value="UniProtKB-EC"/>
</dbReference>
<dbReference type="Pfam" id="PF00583">
    <property type="entry name" value="Acetyltransf_1"/>
    <property type="match status" value="1"/>
</dbReference>
<dbReference type="InterPro" id="IPR050680">
    <property type="entry name" value="YpeA/RimI_acetyltransf"/>
</dbReference>
<accession>A0A062U258</accession>
<dbReference type="InterPro" id="IPR000182">
    <property type="entry name" value="GNAT_dom"/>
</dbReference>
<comment type="caution">
    <text evidence="6">The sequence shown here is derived from an EMBL/GenBank/DDBJ whole genome shotgun (WGS) entry which is preliminary data.</text>
</comment>
<keyword evidence="3" id="KW-0808">Transferase</keyword>
<dbReference type="OrthoDB" id="9804026at2"/>
<comment type="subcellular location">
    <subcellularLocation>
        <location evidence="5">Cytoplasm</location>
    </subcellularLocation>
</comment>
<dbReference type="Proteomes" id="UP000249123">
    <property type="component" value="Unassembled WGS sequence"/>
</dbReference>
<evidence type="ECO:0000313" key="6">
    <source>
        <dbReference type="EMBL" id="RAN35160.1"/>
    </source>
</evidence>
<keyword evidence="4" id="KW-0012">Acyltransferase</keyword>
<dbReference type="NCBIfam" id="TIGR01575">
    <property type="entry name" value="rimI"/>
    <property type="match status" value="1"/>
</dbReference>
<evidence type="ECO:0000256" key="2">
    <source>
        <dbReference type="ARBA" id="ARBA00022490"/>
    </source>
</evidence>
<evidence type="ECO:0000256" key="3">
    <source>
        <dbReference type="ARBA" id="ARBA00022679"/>
    </source>
</evidence>
<dbReference type="PANTHER" id="PTHR43420:SF44">
    <property type="entry name" value="ACETYLTRANSFERASE YPEA"/>
    <property type="match status" value="1"/>
</dbReference>
<dbReference type="GO" id="GO:0005737">
    <property type="term" value="C:cytoplasm"/>
    <property type="evidence" value="ECO:0007669"/>
    <property type="project" value="UniProtKB-SubCell"/>
</dbReference>
<sequence>MTDGLIVLRPDDAGRTAMLHLKCFPDPWSAASLRGLLQDPSILTLGIERDGQLAGFIMGQTIVGETDILTVCTNPDLRRQGIARHLLKVMITRCGERGVSRMTLDVAEDNTAARALYAAHGFTEDGRRPRYYSTKRDVPVDGILMSKSLELGS</sequence>
<dbReference type="AlphaFoldDB" id="A0A062U258"/>
<accession>A0A328JX64</accession>
<dbReference type="Gene3D" id="3.40.630.30">
    <property type="match status" value="1"/>
</dbReference>
<comment type="function">
    <text evidence="5">Acetylates the N-terminal alanine of ribosomal protein bS18.</text>
</comment>
<dbReference type="PROSITE" id="PS51186">
    <property type="entry name" value="GNAT"/>
    <property type="match status" value="1"/>
</dbReference>
<dbReference type="eggNOG" id="COG0456">
    <property type="taxonomic scope" value="Bacteria"/>
</dbReference>
<keyword evidence="2 5" id="KW-0963">Cytoplasm</keyword>
<organism evidence="6 7">
    <name type="scientific">Hyphomonas pacifica</name>
    <dbReference type="NCBI Taxonomy" id="1280941"/>
    <lineage>
        <taxon>Bacteria</taxon>
        <taxon>Pseudomonadati</taxon>
        <taxon>Pseudomonadota</taxon>
        <taxon>Alphaproteobacteria</taxon>
        <taxon>Hyphomonadales</taxon>
        <taxon>Hyphomonadaceae</taxon>
        <taxon>Hyphomonas</taxon>
    </lineage>
</organism>
<evidence type="ECO:0000256" key="4">
    <source>
        <dbReference type="ARBA" id="ARBA00023315"/>
    </source>
</evidence>
<reference evidence="6 7" key="1">
    <citation type="submission" date="2013-04" db="EMBL/GenBank/DDBJ databases">
        <title>Hyphomonas sp. T24B3 Genome Sequencing.</title>
        <authorList>
            <person name="Lai Q."/>
            <person name="Shao Z."/>
        </authorList>
    </citation>
    <scope>NUCLEOTIDE SEQUENCE [LARGE SCALE GENOMIC DNA]</scope>
    <source>
        <strain evidence="6 7">T24B3</strain>
    </source>
</reference>